<comment type="similarity">
    <text evidence="2">Belongs to the ABC transporter superfamily.</text>
</comment>
<dbReference type="InterPro" id="IPR003593">
    <property type="entry name" value="AAA+_ATPase"/>
</dbReference>
<dbReference type="EMBL" id="BSYI01000048">
    <property type="protein sequence ID" value="GMG85014.1"/>
    <property type="molecule type" value="Genomic_DNA"/>
</dbReference>
<dbReference type="PROSITE" id="PS50893">
    <property type="entry name" value="ABC_TRANSPORTER_2"/>
    <property type="match status" value="1"/>
</dbReference>
<evidence type="ECO:0000256" key="5">
    <source>
        <dbReference type="ARBA" id="ARBA00022741"/>
    </source>
</evidence>
<evidence type="ECO:0000259" key="8">
    <source>
        <dbReference type="PROSITE" id="PS50893"/>
    </source>
</evidence>
<dbReference type="RefSeq" id="WP_285674236.1">
    <property type="nucleotide sequence ID" value="NZ_BSYI01000048.1"/>
</dbReference>
<keyword evidence="10" id="KW-1185">Reference proteome</keyword>
<dbReference type="Gene3D" id="3.40.50.300">
    <property type="entry name" value="P-loop containing nucleotide triphosphate hydrolases"/>
    <property type="match status" value="1"/>
</dbReference>
<dbReference type="GO" id="GO:0005524">
    <property type="term" value="F:ATP binding"/>
    <property type="evidence" value="ECO:0007669"/>
    <property type="project" value="UniProtKB-KW"/>
</dbReference>
<evidence type="ECO:0000256" key="2">
    <source>
        <dbReference type="ARBA" id="ARBA00005417"/>
    </source>
</evidence>
<dbReference type="SMART" id="SM00382">
    <property type="entry name" value="AAA"/>
    <property type="match status" value="1"/>
</dbReference>
<dbReference type="SUPFAM" id="SSF52540">
    <property type="entry name" value="P-loop containing nucleoside triphosphate hydrolases"/>
    <property type="match status" value="1"/>
</dbReference>
<organism evidence="9 10">
    <name type="scientific">Paralimibaculum aggregatum</name>
    <dbReference type="NCBI Taxonomy" id="3036245"/>
    <lineage>
        <taxon>Bacteria</taxon>
        <taxon>Pseudomonadati</taxon>
        <taxon>Pseudomonadota</taxon>
        <taxon>Alphaproteobacteria</taxon>
        <taxon>Rhodobacterales</taxon>
        <taxon>Paracoccaceae</taxon>
        <taxon>Paralimibaculum</taxon>
    </lineage>
</organism>
<keyword evidence="4" id="KW-1003">Cell membrane</keyword>
<sequence length="352" mass="37091">MISDTPIAGAPAPEAAEAAETAGPVLSVEGLSTEFRTAAGIARAVDGLSFELRRGEILAIVGESGSGKSVTSLSIMGLIPDPPGRIAGGRVMFGGQDLTRLGEREMQRLRGDGISMIFQEPMTSLNPVLSIGRQMTEGIMHHLGLGPAEARARAIEMMRRVSIPAPESRLGAYPHQFSGGMLQRIMIAIAMSCHPRVLIADEPTTALDVTIQAQILDLMREMRDSTGTSIILITHDMGVVAETADRVVVMYCGRKIEEAGVRDLFARPRHPYTRGLLGALPVLGQAGAVGSGALSEIPGVVPALTALPAGCRFSDRCALATERCRAEPPPLEEPAPGHRVACWHADAAEAGA</sequence>
<dbReference type="PROSITE" id="PS00211">
    <property type="entry name" value="ABC_TRANSPORTER_1"/>
    <property type="match status" value="1"/>
</dbReference>
<dbReference type="Pfam" id="PF08352">
    <property type="entry name" value="oligo_HPY"/>
    <property type="match status" value="1"/>
</dbReference>
<keyword evidence="5" id="KW-0547">Nucleotide-binding</keyword>
<dbReference type="Pfam" id="PF00005">
    <property type="entry name" value="ABC_tran"/>
    <property type="match status" value="1"/>
</dbReference>
<dbReference type="InterPro" id="IPR027417">
    <property type="entry name" value="P-loop_NTPase"/>
</dbReference>
<evidence type="ECO:0000313" key="10">
    <source>
        <dbReference type="Proteomes" id="UP001239909"/>
    </source>
</evidence>
<evidence type="ECO:0000256" key="3">
    <source>
        <dbReference type="ARBA" id="ARBA00022448"/>
    </source>
</evidence>
<dbReference type="NCBIfam" id="TIGR01727">
    <property type="entry name" value="oligo_HPY"/>
    <property type="match status" value="1"/>
</dbReference>
<evidence type="ECO:0000256" key="6">
    <source>
        <dbReference type="ARBA" id="ARBA00022840"/>
    </source>
</evidence>
<keyword evidence="3" id="KW-0813">Transport</keyword>
<dbReference type="InterPro" id="IPR050388">
    <property type="entry name" value="ABC_Ni/Peptide_Import"/>
</dbReference>
<protein>
    <submittedName>
        <fullName evidence="9">ABC transporter ATP-binding protein</fullName>
    </submittedName>
</protein>
<gene>
    <name evidence="9" type="ORF">LNKW23_42300</name>
</gene>
<name>A0ABQ6LSF8_9RHOB</name>
<evidence type="ECO:0000256" key="4">
    <source>
        <dbReference type="ARBA" id="ARBA00022475"/>
    </source>
</evidence>
<keyword evidence="6 9" id="KW-0067">ATP-binding</keyword>
<comment type="subcellular location">
    <subcellularLocation>
        <location evidence="1">Cell inner membrane</location>
        <topology evidence="1">Peripheral membrane protein</topology>
    </subcellularLocation>
</comment>
<dbReference type="InterPro" id="IPR017871">
    <property type="entry name" value="ABC_transporter-like_CS"/>
</dbReference>
<evidence type="ECO:0000313" key="9">
    <source>
        <dbReference type="EMBL" id="GMG85014.1"/>
    </source>
</evidence>
<reference evidence="9 10" key="1">
    <citation type="submission" date="2023-04" db="EMBL/GenBank/DDBJ databases">
        <title>Marinoamorphus aggregata gen. nov., sp. Nov., isolate from tissue of brittle star Ophioplocus japonicus.</title>
        <authorList>
            <person name="Kawano K."/>
            <person name="Sawayama S."/>
            <person name="Nakagawa S."/>
        </authorList>
    </citation>
    <scope>NUCLEOTIDE SEQUENCE [LARGE SCALE GENOMIC DNA]</scope>
    <source>
        <strain evidence="9 10">NKW23</strain>
    </source>
</reference>
<dbReference type="CDD" id="cd03257">
    <property type="entry name" value="ABC_NikE_OppD_transporters"/>
    <property type="match status" value="1"/>
</dbReference>
<accession>A0ABQ6LSF8</accession>
<dbReference type="InterPro" id="IPR003439">
    <property type="entry name" value="ABC_transporter-like_ATP-bd"/>
</dbReference>
<keyword evidence="7" id="KW-0472">Membrane</keyword>
<evidence type="ECO:0000256" key="7">
    <source>
        <dbReference type="ARBA" id="ARBA00023136"/>
    </source>
</evidence>
<proteinExistence type="inferred from homology"/>
<evidence type="ECO:0000256" key="1">
    <source>
        <dbReference type="ARBA" id="ARBA00004417"/>
    </source>
</evidence>
<dbReference type="PANTHER" id="PTHR43297">
    <property type="entry name" value="OLIGOPEPTIDE TRANSPORT ATP-BINDING PROTEIN APPD"/>
    <property type="match status" value="1"/>
</dbReference>
<comment type="caution">
    <text evidence="9">The sequence shown here is derived from an EMBL/GenBank/DDBJ whole genome shotgun (WGS) entry which is preliminary data.</text>
</comment>
<dbReference type="PANTHER" id="PTHR43297:SF2">
    <property type="entry name" value="DIPEPTIDE TRANSPORT ATP-BINDING PROTEIN DPPD"/>
    <property type="match status" value="1"/>
</dbReference>
<feature type="domain" description="ABC transporter" evidence="8">
    <location>
        <begin position="26"/>
        <end position="277"/>
    </location>
</feature>
<dbReference type="Proteomes" id="UP001239909">
    <property type="component" value="Unassembled WGS sequence"/>
</dbReference>
<dbReference type="InterPro" id="IPR013563">
    <property type="entry name" value="Oligopep_ABC_C"/>
</dbReference>